<sequence length="288" mass="31312">MHTTGYNDILRWNILKDGGEATLPNPNPIGIFDSGVGGISVLKEIRLLMPGEDILYYADSAHCPYGAQPPEYIRLRTTAITRFLIDAGAKLIVAACNTASIASLDYLRHEFQIPIVGMEPAIKPAAKITRNGKIGVLATGVTLNGDRFNSLLTRFADNIEVINVPCPGLVEQVETGQLDTPETAELLSNFLQPLITGDVDTVVLGCTHYPFLRPLVEAIMGTGVTVIDTGCAVAKRVYQVLQEEDLLADTPPGKATETFYTSGDADLVRQVIRHLWQHPNISVEYIAL</sequence>
<dbReference type="Gene3D" id="3.40.50.1860">
    <property type="match status" value="2"/>
</dbReference>
<evidence type="ECO:0000313" key="8">
    <source>
        <dbReference type="EMBL" id="KAF1085744.1"/>
    </source>
</evidence>
<dbReference type="FunFam" id="3.40.50.1860:FF:000001">
    <property type="entry name" value="Glutamate racemase"/>
    <property type="match status" value="1"/>
</dbReference>
<evidence type="ECO:0000256" key="7">
    <source>
        <dbReference type="HAMAP-Rule" id="MF_00258"/>
    </source>
</evidence>
<feature type="binding site" evidence="7">
    <location>
        <begin position="33"/>
        <end position="34"/>
    </location>
    <ligand>
        <name>substrate</name>
    </ligand>
</feature>
<comment type="function">
    <text evidence="7">Provides the (R)-glutamate required for cell wall biosynthesis.</text>
</comment>
<dbReference type="GO" id="GO:0009252">
    <property type="term" value="P:peptidoglycan biosynthetic process"/>
    <property type="evidence" value="ECO:0007669"/>
    <property type="project" value="UniProtKB-UniRule"/>
</dbReference>
<evidence type="ECO:0000256" key="3">
    <source>
        <dbReference type="ARBA" id="ARBA00022960"/>
    </source>
</evidence>
<feature type="binding site" evidence="7">
    <location>
        <begin position="97"/>
        <end position="98"/>
    </location>
    <ligand>
        <name>substrate</name>
    </ligand>
</feature>
<comment type="pathway">
    <text evidence="7">Cell wall biogenesis; peptidoglycan biosynthesis.</text>
</comment>
<feature type="active site" description="Proton donor/acceptor" evidence="7">
    <location>
        <position position="96"/>
    </location>
</feature>
<dbReference type="AlphaFoldDB" id="A0A9D2WQY2"/>
<evidence type="ECO:0000313" key="9">
    <source>
        <dbReference type="Proteomes" id="UP000798488"/>
    </source>
</evidence>
<dbReference type="HAMAP" id="MF_00258">
    <property type="entry name" value="Glu_racemase"/>
    <property type="match status" value="1"/>
</dbReference>
<comment type="catalytic activity">
    <reaction evidence="1 7">
        <text>L-glutamate = D-glutamate</text>
        <dbReference type="Rhea" id="RHEA:12813"/>
        <dbReference type="ChEBI" id="CHEBI:29985"/>
        <dbReference type="ChEBI" id="CHEBI:29986"/>
        <dbReference type="EC" id="5.1.1.3"/>
    </reaction>
</comment>
<evidence type="ECO:0000256" key="2">
    <source>
        <dbReference type="ARBA" id="ARBA00013090"/>
    </source>
</evidence>
<dbReference type="GO" id="GO:0008360">
    <property type="term" value="P:regulation of cell shape"/>
    <property type="evidence" value="ECO:0007669"/>
    <property type="project" value="UniProtKB-KW"/>
</dbReference>
<keyword evidence="3 7" id="KW-0133">Cell shape</keyword>
<evidence type="ECO:0000256" key="6">
    <source>
        <dbReference type="ARBA" id="ARBA00023316"/>
    </source>
</evidence>
<evidence type="ECO:0000256" key="1">
    <source>
        <dbReference type="ARBA" id="ARBA00001602"/>
    </source>
</evidence>
<dbReference type="InterPro" id="IPR033134">
    <property type="entry name" value="Asp/Glu_racemase_AS_2"/>
</dbReference>
<evidence type="ECO:0000256" key="5">
    <source>
        <dbReference type="ARBA" id="ARBA00023235"/>
    </source>
</evidence>
<dbReference type="InterPro" id="IPR001920">
    <property type="entry name" value="Asp/Glu_race"/>
</dbReference>
<comment type="caution">
    <text evidence="8">The sequence shown here is derived from an EMBL/GenBank/DDBJ whole genome shotgun (WGS) entry which is preliminary data.</text>
</comment>
<dbReference type="PANTHER" id="PTHR21198:SF2">
    <property type="entry name" value="GLUTAMATE RACEMASE"/>
    <property type="match status" value="1"/>
</dbReference>
<dbReference type="InterPro" id="IPR015942">
    <property type="entry name" value="Asp/Glu/hydantoin_racemase"/>
</dbReference>
<dbReference type="Pfam" id="PF01177">
    <property type="entry name" value="Asp_Glu_race"/>
    <property type="match status" value="1"/>
</dbReference>
<dbReference type="EC" id="5.1.1.3" evidence="2 7"/>
<gene>
    <name evidence="7 8" type="primary">murI</name>
    <name evidence="8" type="ORF">SPSYN_01891</name>
</gene>
<dbReference type="Proteomes" id="UP000798488">
    <property type="component" value="Unassembled WGS sequence"/>
</dbReference>
<feature type="binding site" evidence="7">
    <location>
        <begin position="207"/>
        <end position="208"/>
    </location>
    <ligand>
        <name>substrate</name>
    </ligand>
</feature>
<keyword evidence="4 7" id="KW-0573">Peptidoglycan synthesis</keyword>
<protein>
    <recommendedName>
        <fullName evidence="2 7">Glutamate racemase</fullName>
        <ecNumber evidence="2 7">5.1.1.3</ecNumber>
    </recommendedName>
</protein>
<keyword evidence="6 7" id="KW-0961">Cell wall biogenesis/degradation</keyword>
<reference evidence="8" key="1">
    <citation type="submission" date="2016-02" db="EMBL/GenBank/DDBJ databases">
        <title>Draft Genome Sequence of Sporotomaculum syntrophicum Strain FB, a Syntrophic Benzoate Degrader.</title>
        <authorList>
            <person name="Nobu M.K."/>
            <person name="Narihiro T."/>
            <person name="Qiu Y.-L."/>
            <person name="Ohashi A."/>
            <person name="Liu W.-T."/>
            <person name="Yuji S."/>
        </authorList>
    </citation>
    <scope>NUCLEOTIDE SEQUENCE</scope>
    <source>
        <strain evidence="8">FB</strain>
    </source>
</reference>
<dbReference type="PROSITE" id="PS00924">
    <property type="entry name" value="ASP_GLU_RACEMASE_2"/>
    <property type="match status" value="1"/>
</dbReference>
<dbReference type="SUPFAM" id="SSF53681">
    <property type="entry name" value="Aspartate/glutamate racemase"/>
    <property type="match status" value="2"/>
</dbReference>
<evidence type="ECO:0000256" key="4">
    <source>
        <dbReference type="ARBA" id="ARBA00022984"/>
    </source>
</evidence>
<comment type="similarity">
    <text evidence="7">Belongs to the aspartate/glutamate racemases family.</text>
</comment>
<accession>A0A9D2WQY2</accession>
<dbReference type="NCBIfam" id="TIGR00067">
    <property type="entry name" value="glut_race"/>
    <property type="match status" value="1"/>
</dbReference>
<dbReference type="EMBL" id="LSRS01000003">
    <property type="protein sequence ID" value="KAF1085744.1"/>
    <property type="molecule type" value="Genomic_DNA"/>
</dbReference>
<feature type="binding site" evidence="7">
    <location>
        <begin position="65"/>
        <end position="66"/>
    </location>
    <ligand>
        <name>substrate</name>
    </ligand>
</feature>
<feature type="active site" description="Proton donor/acceptor" evidence="7">
    <location>
        <position position="206"/>
    </location>
</feature>
<organism evidence="8 9">
    <name type="scientific">Sporotomaculum syntrophicum</name>
    <dbReference type="NCBI Taxonomy" id="182264"/>
    <lineage>
        <taxon>Bacteria</taxon>
        <taxon>Bacillati</taxon>
        <taxon>Bacillota</taxon>
        <taxon>Clostridia</taxon>
        <taxon>Eubacteriales</taxon>
        <taxon>Desulfallaceae</taxon>
        <taxon>Sporotomaculum</taxon>
    </lineage>
</organism>
<dbReference type="InterPro" id="IPR004391">
    <property type="entry name" value="Glu_race"/>
</dbReference>
<dbReference type="PANTHER" id="PTHR21198">
    <property type="entry name" value="GLUTAMATE RACEMASE"/>
    <property type="match status" value="1"/>
</dbReference>
<keyword evidence="9" id="KW-1185">Reference proteome</keyword>
<proteinExistence type="inferred from homology"/>
<dbReference type="GO" id="GO:0071555">
    <property type="term" value="P:cell wall organization"/>
    <property type="evidence" value="ECO:0007669"/>
    <property type="project" value="UniProtKB-KW"/>
</dbReference>
<dbReference type="GO" id="GO:0008881">
    <property type="term" value="F:glutamate racemase activity"/>
    <property type="evidence" value="ECO:0007669"/>
    <property type="project" value="UniProtKB-UniRule"/>
</dbReference>
<keyword evidence="5 7" id="KW-0413">Isomerase</keyword>
<name>A0A9D2WQY2_9FIRM</name>